<keyword evidence="1" id="KW-1133">Transmembrane helix</keyword>
<sequence>MCKFGAGIFGSIFSASIWVLMFSMVFLSCKTDNNKTTIKGRVYKVNESGNASDISLANVRLISNDSLTSYVSRQKEVSNRRSEVLTSKIDSLEKLLSDLKMSYRNKEVEDYNTKQLAQYKDKSAFEGDRVMVHPLRRDIDDATLNFDKPGDIKTIDQGEIGEVIKVDRERNQYLVNFENKKGWIDGESIVKYEDVRKYKVDLKKKNEIGDKMLDIEDEIEKLVSEFIRINSTNYFFDNLTKVIPSDTTGRNGKFELETEGSGKKYVLARSKLDGLNVHWLEPISIDRSKKSLELSNNDEGVISDKFFYLSNEEVEDIKEKAEFVLRSSDNYGYSISDYISSISE</sequence>
<dbReference type="AlphaFoldDB" id="A0A9X2U950"/>
<dbReference type="Proteomes" id="UP001155010">
    <property type="component" value="Unassembled WGS sequence"/>
</dbReference>
<feature type="transmembrane region" description="Helical" evidence="1">
    <location>
        <begin position="6"/>
        <end position="29"/>
    </location>
</feature>
<proteinExistence type="predicted"/>
<evidence type="ECO:0008006" key="4">
    <source>
        <dbReference type="Google" id="ProtNLM"/>
    </source>
</evidence>
<reference evidence="2" key="1">
    <citation type="submission" date="2022-08" db="EMBL/GenBank/DDBJ databases">
        <title>Genomic Encyclopedia of Type Strains, Phase V (KMG-V): Genome sequencing to study the core and pangenomes of soil and plant-associated prokaryotes.</title>
        <authorList>
            <person name="Whitman W."/>
        </authorList>
    </citation>
    <scope>NUCLEOTIDE SEQUENCE</scope>
    <source>
        <strain evidence="2">SP2017</strain>
    </source>
</reference>
<gene>
    <name evidence="2" type="ORF">GGP83_001974</name>
</gene>
<keyword evidence="1" id="KW-0812">Transmembrane</keyword>
<accession>A0A9X2U950</accession>
<evidence type="ECO:0000313" key="2">
    <source>
        <dbReference type="EMBL" id="MCS3952018.1"/>
    </source>
</evidence>
<evidence type="ECO:0000256" key="1">
    <source>
        <dbReference type="SAM" id="Phobius"/>
    </source>
</evidence>
<evidence type="ECO:0000313" key="3">
    <source>
        <dbReference type="Proteomes" id="UP001155010"/>
    </source>
</evidence>
<dbReference type="EMBL" id="JANUBB010000007">
    <property type="protein sequence ID" value="MCS3952018.1"/>
    <property type="molecule type" value="Genomic_DNA"/>
</dbReference>
<comment type="caution">
    <text evidence="2">The sequence shown here is derived from an EMBL/GenBank/DDBJ whole genome shotgun (WGS) entry which is preliminary data.</text>
</comment>
<name>A0A9X2U950_9BACT</name>
<organism evidence="2 3">
    <name type="scientific">Salinibacter ruber</name>
    <dbReference type="NCBI Taxonomy" id="146919"/>
    <lineage>
        <taxon>Bacteria</taxon>
        <taxon>Pseudomonadati</taxon>
        <taxon>Rhodothermota</taxon>
        <taxon>Rhodothermia</taxon>
        <taxon>Rhodothermales</taxon>
        <taxon>Salinibacteraceae</taxon>
        <taxon>Salinibacter</taxon>
    </lineage>
</organism>
<dbReference type="PROSITE" id="PS51257">
    <property type="entry name" value="PROKAR_LIPOPROTEIN"/>
    <property type="match status" value="1"/>
</dbReference>
<keyword evidence="1" id="KW-0472">Membrane</keyword>
<dbReference type="RefSeq" id="WP_259087108.1">
    <property type="nucleotide sequence ID" value="NZ_JANTZN010000004.1"/>
</dbReference>
<protein>
    <recommendedName>
        <fullName evidence="4">Lipoprotein</fullName>
    </recommendedName>
</protein>